<feature type="compositionally biased region" description="Basic and acidic residues" evidence="1">
    <location>
        <begin position="230"/>
        <end position="244"/>
    </location>
</feature>
<name>A0A3N4HIW1_ASCIM</name>
<evidence type="ECO:0000313" key="2">
    <source>
        <dbReference type="EMBL" id="RPA73855.1"/>
    </source>
</evidence>
<organism evidence="2 3">
    <name type="scientific">Ascobolus immersus RN42</name>
    <dbReference type="NCBI Taxonomy" id="1160509"/>
    <lineage>
        <taxon>Eukaryota</taxon>
        <taxon>Fungi</taxon>
        <taxon>Dikarya</taxon>
        <taxon>Ascomycota</taxon>
        <taxon>Pezizomycotina</taxon>
        <taxon>Pezizomycetes</taxon>
        <taxon>Pezizales</taxon>
        <taxon>Ascobolaceae</taxon>
        <taxon>Ascobolus</taxon>
    </lineage>
</organism>
<dbReference type="Proteomes" id="UP000275078">
    <property type="component" value="Unassembled WGS sequence"/>
</dbReference>
<reference evidence="2 3" key="1">
    <citation type="journal article" date="2018" name="Nat. Ecol. Evol.">
        <title>Pezizomycetes genomes reveal the molecular basis of ectomycorrhizal truffle lifestyle.</title>
        <authorList>
            <person name="Murat C."/>
            <person name="Payen T."/>
            <person name="Noel B."/>
            <person name="Kuo A."/>
            <person name="Morin E."/>
            <person name="Chen J."/>
            <person name="Kohler A."/>
            <person name="Krizsan K."/>
            <person name="Balestrini R."/>
            <person name="Da Silva C."/>
            <person name="Montanini B."/>
            <person name="Hainaut M."/>
            <person name="Levati E."/>
            <person name="Barry K.W."/>
            <person name="Belfiori B."/>
            <person name="Cichocki N."/>
            <person name="Clum A."/>
            <person name="Dockter R.B."/>
            <person name="Fauchery L."/>
            <person name="Guy J."/>
            <person name="Iotti M."/>
            <person name="Le Tacon F."/>
            <person name="Lindquist E.A."/>
            <person name="Lipzen A."/>
            <person name="Malagnac F."/>
            <person name="Mello A."/>
            <person name="Molinier V."/>
            <person name="Miyauchi S."/>
            <person name="Poulain J."/>
            <person name="Riccioni C."/>
            <person name="Rubini A."/>
            <person name="Sitrit Y."/>
            <person name="Splivallo R."/>
            <person name="Traeger S."/>
            <person name="Wang M."/>
            <person name="Zifcakova L."/>
            <person name="Wipf D."/>
            <person name="Zambonelli A."/>
            <person name="Paolocci F."/>
            <person name="Nowrousian M."/>
            <person name="Ottonello S."/>
            <person name="Baldrian P."/>
            <person name="Spatafora J.W."/>
            <person name="Henrissat B."/>
            <person name="Nagy L.G."/>
            <person name="Aury J.M."/>
            <person name="Wincker P."/>
            <person name="Grigoriev I.V."/>
            <person name="Bonfante P."/>
            <person name="Martin F.M."/>
        </authorList>
    </citation>
    <scope>NUCLEOTIDE SEQUENCE [LARGE SCALE GENOMIC DNA]</scope>
    <source>
        <strain evidence="2 3">RN42</strain>
    </source>
</reference>
<sequence>MEEEDALNDGLSKIVEKFEAFKKFIKKEIIDNPTSGSETLMIQYWQAVLEDLDELAFGRVDDLVWSIDDVEEPGLQQRSQLCRKLTVGLQSLWNAVLGADNYKCIRASVDNSIEAMVKACEEWYVLEDGWVATEEEERSRLHAYGRKDRKNPLNAVADSQAGPSQLPAPPAYSPPQYDEHSVGSDSTSAPPPPYFEHPGFPSVVSGKTATSQAEKKEDISNEHASQTWPRDCKGKSVKKFDRGI</sequence>
<dbReference type="AlphaFoldDB" id="A0A3N4HIW1"/>
<accession>A0A3N4HIW1</accession>
<keyword evidence="3" id="KW-1185">Reference proteome</keyword>
<feature type="region of interest" description="Disordered" evidence="1">
    <location>
        <begin position="142"/>
        <end position="244"/>
    </location>
</feature>
<protein>
    <submittedName>
        <fullName evidence="2">Uncharacterized protein</fullName>
    </submittedName>
</protein>
<dbReference type="EMBL" id="ML119808">
    <property type="protein sequence ID" value="RPA73855.1"/>
    <property type="molecule type" value="Genomic_DNA"/>
</dbReference>
<evidence type="ECO:0000256" key="1">
    <source>
        <dbReference type="SAM" id="MobiDB-lite"/>
    </source>
</evidence>
<proteinExistence type="predicted"/>
<evidence type="ECO:0000313" key="3">
    <source>
        <dbReference type="Proteomes" id="UP000275078"/>
    </source>
</evidence>
<gene>
    <name evidence="2" type="ORF">BJ508DRAFT_333625</name>
</gene>